<feature type="domain" description="Plant heme peroxidase family profile" evidence="17">
    <location>
        <begin position="25"/>
        <end position="239"/>
    </location>
</feature>
<dbReference type="AlphaFoldDB" id="A0A453MWF9"/>
<evidence type="ECO:0000256" key="10">
    <source>
        <dbReference type="ARBA" id="ARBA00023157"/>
    </source>
</evidence>
<keyword evidence="16" id="KW-0812">Transmembrane</keyword>
<dbReference type="GO" id="GO:0020037">
    <property type="term" value="F:heme binding"/>
    <property type="evidence" value="ECO:0007669"/>
    <property type="project" value="InterPro"/>
</dbReference>
<dbReference type="GO" id="GO:0046872">
    <property type="term" value="F:metal ion binding"/>
    <property type="evidence" value="ECO:0007669"/>
    <property type="project" value="UniProtKB-KW"/>
</dbReference>
<dbReference type="FunFam" id="1.10.420.10:FF:000006">
    <property type="entry name" value="Peroxidase"/>
    <property type="match status" value="1"/>
</dbReference>
<evidence type="ECO:0000256" key="15">
    <source>
        <dbReference type="PIRSR" id="PIRSR600823-5"/>
    </source>
</evidence>
<reference evidence="18" key="3">
    <citation type="journal article" date="2017" name="Nature">
        <title>Genome sequence of the progenitor of the wheat D genome Aegilops tauschii.</title>
        <authorList>
            <person name="Luo M.C."/>
            <person name="Gu Y.Q."/>
            <person name="Puiu D."/>
            <person name="Wang H."/>
            <person name="Twardziok S.O."/>
            <person name="Deal K.R."/>
            <person name="Huo N."/>
            <person name="Zhu T."/>
            <person name="Wang L."/>
            <person name="Wang Y."/>
            <person name="McGuire P.E."/>
            <person name="Liu S."/>
            <person name="Long H."/>
            <person name="Ramasamy R.K."/>
            <person name="Rodriguez J.C."/>
            <person name="Van S.L."/>
            <person name="Yuan L."/>
            <person name="Wang Z."/>
            <person name="Xia Z."/>
            <person name="Xiao L."/>
            <person name="Anderson O.D."/>
            <person name="Ouyang S."/>
            <person name="Liang Y."/>
            <person name="Zimin A.V."/>
            <person name="Pertea G."/>
            <person name="Qi P."/>
            <person name="Bennetzen J.L."/>
            <person name="Dai X."/>
            <person name="Dawson M.W."/>
            <person name="Muller H.G."/>
            <person name="Kugler K."/>
            <person name="Rivarola-Duarte L."/>
            <person name="Spannagl M."/>
            <person name="Mayer K.F.X."/>
            <person name="Lu F.H."/>
            <person name="Bevan M.W."/>
            <person name="Leroy P."/>
            <person name="Li P."/>
            <person name="You F.M."/>
            <person name="Sun Q."/>
            <person name="Liu Z."/>
            <person name="Lyons E."/>
            <person name="Wicker T."/>
            <person name="Salzberg S.L."/>
            <person name="Devos K.M."/>
            <person name="Dvorak J."/>
        </authorList>
    </citation>
    <scope>NUCLEOTIDE SEQUENCE [LARGE SCALE GENOMIC DNA]</scope>
    <source>
        <strain evidence="18">cv. AL8/78</strain>
    </source>
</reference>
<evidence type="ECO:0000256" key="14">
    <source>
        <dbReference type="PIRSR" id="PIRSR600823-3"/>
    </source>
</evidence>
<dbReference type="PANTHER" id="PTHR31388">
    <property type="entry name" value="PEROXIDASE 72-RELATED"/>
    <property type="match status" value="1"/>
</dbReference>
<evidence type="ECO:0000259" key="17">
    <source>
        <dbReference type="PROSITE" id="PS50873"/>
    </source>
</evidence>
<evidence type="ECO:0000313" key="19">
    <source>
        <dbReference type="Proteomes" id="UP000015105"/>
    </source>
</evidence>
<dbReference type="Pfam" id="PF00141">
    <property type="entry name" value="peroxidase"/>
    <property type="match status" value="1"/>
</dbReference>
<keyword evidence="7 14" id="KW-0106">Calcium</keyword>
<keyword evidence="16" id="KW-0472">Membrane</keyword>
<keyword evidence="12" id="KW-0376">Hydrogen peroxide</keyword>
<reference evidence="18" key="5">
    <citation type="journal article" date="2021" name="G3 (Bethesda)">
        <title>Aegilops tauschii genome assembly Aet v5.0 features greater sequence contiguity and improved annotation.</title>
        <authorList>
            <person name="Wang L."/>
            <person name="Zhu T."/>
            <person name="Rodriguez J.C."/>
            <person name="Deal K.R."/>
            <person name="Dubcovsky J."/>
            <person name="McGuire P.E."/>
            <person name="Lux T."/>
            <person name="Spannagl M."/>
            <person name="Mayer K.F.X."/>
            <person name="Baldrich P."/>
            <person name="Meyers B.C."/>
            <person name="Huo N."/>
            <person name="Gu Y.Q."/>
            <person name="Zhou H."/>
            <person name="Devos K.M."/>
            <person name="Bennetzen J.L."/>
            <person name="Unver T."/>
            <person name="Budak H."/>
            <person name="Gulick P.J."/>
            <person name="Galiba G."/>
            <person name="Kalapos B."/>
            <person name="Nelson D.R."/>
            <person name="Li P."/>
            <person name="You F.M."/>
            <person name="Luo M.C."/>
            <person name="Dvorak J."/>
        </authorList>
    </citation>
    <scope>NUCLEOTIDE SEQUENCE [LARGE SCALE GENOMIC DNA]</scope>
    <source>
        <strain evidence="18">cv. AL8/78</strain>
    </source>
</reference>
<dbReference type="EnsemblPlants" id="AET6Gv20120200.2">
    <property type="protein sequence ID" value="AET6Gv20120200.2"/>
    <property type="gene ID" value="AET6Gv20120200"/>
</dbReference>
<dbReference type="GO" id="GO:0006979">
    <property type="term" value="P:response to oxidative stress"/>
    <property type="evidence" value="ECO:0007669"/>
    <property type="project" value="InterPro"/>
</dbReference>
<evidence type="ECO:0000313" key="18">
    <source>
        <dbReference type="EnsemblPlants" id="AET6Gv20120200.2"/>
    </source>
</evidence>
<comment type="cofactor">
    <cofactor evidence="14">
        <name>heme b</name>
        <dbReference type="ChEBI" id="CHEBI:60344"/>
    </cofactor>
    <text evidence="14">Binds 1 heme b (iron(II)-protoporphyrin IX) group per subunit.</text>
</comment>
<feature type="binding site" evidence="14">
    <location>
        <position position="167"/>
    </location>
    <ligand>
        <name>Ca(2+)</name>
        <dbReference type="ChEBI" id="CHEBI:29108"/>
        <label>2</label>
    </ligand>
</feature>
<evidence type="ECO:0000256" key="6">
    <source>
        <dbReference type="ARBA" id="ARBA00022723"/>
    </source>
</evidence>
<comment type="cofactor">
    <cofactor evidence="14">
        <name>Ca(2+)</name>
        <dbReference type="ChEBI" id="CHEBI:29108"/>
    </cofactor>
    <text evidence="14">Binds 2 calcium ions per subunit.</text>
</comment>
<keyword evidence="9 14" id="KW-0408">Iron</keyword>
<sequence length="240" mass="26439">MPWRRLLRRHHRPRSTGRHGYGTYIQSMTVGTCTAVFWSLTMLGLIGIRTLFLQLGGPSWPVPLGQRDSTTASLNAANSDIPTPDYNLDQLIAAFNKHQLSPRDMTALSGAHTIGYSQCLNFRDHIYNGTNIDPVFATLRKRTCPAQAPNGDTNLAPFDVQTALVFDIAYYSNLVTKRGLLNSDQELFNGGSQDALVSQYATNPALFATDFVAAIIKMSNLSPPPGIPTEIRRNCRVVNS</sequence>
<reference evidence="18" key="4">
    <citation type="submission" date="2019-03" db="UniProtKB">
        <authorList>
            <consortium name="EnsemblPlants"/>
        </authorList>
    </citation>
    <scope>IDENTIFICATION</scope>
</reference>
<dbReference type="PROSITE" id="PS00435">
    <property type="entry name" value="PEROXIDASE_1"/>
    <property type="match status" value="1"/>
</dbReference>
<feature type="binding site" evidence="14">
    <location>
        <position position="162"/>
    </location>
    <ligand>
        <name>Ca(2+)</name>
        <dbReference type="ChEBI" id="CHEBI:29108"/>
        <label>2</label>
    </ligand>
</feature>
<evidence type="ECO:0000256" key="8">
    <source>
        <dbReference type="ARBA" id="ARBA00023002"/>
    </source>
</evidence>
<feature type="binding site" description="axial binding residue" evidence="14">
    <location>
        <position position="112"/>
    </location>
    <ligand>
        <name>heme b</name>
        <dbReference type="ChEBI" id="CHEBI:60344"/>
    </ligand>
    <ligandPart>
        <name>Fe</name>
        <dbReference type="ChEBI" id="CHEBI:18248"/>
    </ligandPart>
</feature>
<feature type="binding site" evidence="13">
    <location>
        <position position="82"/>
    </location>
    <ligand>
        <name>substrate</name>
    </ligand>
</feature>
<reference evidence="19" key="2">
    <citation type="journal article" date="2017" name="Nat. Plants">
        <title>The Aegilops tauschii genome reveals multiple impacts of transposons.</title>
        <authorList>
            <person name="Zhao G."/>
            <person name="Zou C."/>
            <person name="Li K."/>
            <person name="Wang K."/>
            <person name="Li T."/>
            <person name="Gao L."/>
            <person name="Zhang X."/>
            <person name="Wang H."/>
            <person name="Yang Z."/>
            <person name="Liu X."/>
            <person name="Jiang W."/>
            <person name="Mao L."/>
            <person name="Kong X."/>
            <person name="Jiao Y."/>
            <person name="Jia J."/>
        </authorList>
    </citation>
    <scope>NUCLEOTIDE SEQUENCE [LARGE SCALE GENOMIC DNA]</scope>
    <source>
        <strain evidence="19">cv. AL8/78</strain>
    </source>
</reference>
<dbReference type="InterPro" id="IPR000823">
    <property type="entry name" value="Peroxidase_pln"/>
</dbReference>
<dbReference type="InterPro" id="IPR019793">
    <property type="entry name" value="Peroxidases_heam-ligand_BS"/>
</dbReference>
<comment type="catalytic activity">
    <reaction evidence="1">
        <text>2 a phenolic donor + H2O2 = 2 a phenolic radical donor + 2 H2O</text>
        <dbReference type="Rhea" id="RHEA:56136"/>
        <dbReference type="ChEBI" id="CHEBI:15377"/>
        <dbReference type="ChEBI" id="CHEBI:16240"/>
        <dbReference type="ChEBI" id="CHEBI:139520"/>
        <dbReference type="ChEBI" id="CHEBI:139521"/>
        <dbReference type="EC" id="1.11.1.7"/>
    </reaction>
</comment>
<dbReference type="InterPro" id="IPR002016">
    <property type="entry name" value="Haem_peroxidase"/>
</dbReference>
<dbReference type="GO" id="GO:0042744">
    <property type="term" value="P:hydrogen peroxide catabolic process"/>
    <property type="evidence" value="ECO:0007669"/>
    <property type="project" value="UniProtKB-KW"/>
</dbReference>
<keyword evidence="10 15" id="KW-1015">Disulfide bond</keyword>
<evidence type="ECO:0000256" key="3">
    <source>
        <dbReference type="ARBA" id="ARBA00012313"/>
    </source>
</evidence>
<dbReference type="PROSITE" id="PS50873">
    <property type="entry name" value="PEROXIDASE_4"/>
    <property type="match status" value="1"/>
</dbReference>
<dbReference type="Gene3D" id="1.10.520.10">
    <property type="match status" value="1"/>
</dbReference>
<keyword evidence="6 14" id="KW-0479">Metal-binding</keyword>
<keyword evidence="11" id="KW-0325">Glycoprotein</keyword>
<organism evidence="18 19">
    <name type="scientific">Aegilops tauschii subsp. strangulata</name>
    <name type="common">Goatgrass</name>
    <dbReference type="NCBI Taxonomy" id="200361"/>
    <lineage>
        <taxon>Eukaryota</taxon>
        <taxon>Viridiplantae</taxon>
        <taxon>Streptophyta</taxon>
        <taxon>Embryophyta</taxon>
        <taxon>Tracheophyta</taxon>
        <taxon>Spermatophyta</taxon>
        <taxon>Magnoliopsida</taxon>
        <taxon>Liliopsida</taxon>
        <taxon>Poales</taxon>
        <taxon>Poaceae</taxon>
        <taxon>BOP clade</taxon>
        <taxon>Pooideae</taxon>
        <taxon>Triticodae</taxon>
        <taxon>Triticeae</taxon>
        <taxon>Triticinae</taxon>
        <taxon>Aegilops</taxon>
    </lineage>
</organism>
<evidence type="ECO:0000256" key="1">
    <source>
        <dbReference type="ARBA" id="ARBA00000189"/>
    </source>
</evidence>
<feature type="binding site" evidence="14">
    <location>
        <position position="159"/>
    </location>
    <ligand>
        <name>Ca(2+)</name>
        <dbReference type="ChEBI" id="CHEBI:29108"/>
        <label>2</label>
    </ligand>
</feature>
<keyword evidence="19" id="KW-1185">Reference proteome</keyword>
<keyword evidence="4" id="KW-0575">Peroxidase</keyword>
<dbReference type="EC" id="1.11.1.7" evidence="3"/>
<feature type="disulfide bond" evidence="15">
    <location>
        <begin position="119"/>
        <end position="144"/>
    </location>
</feature>
<dbReference type="Gene3D" id="1.10.420.10">
    <property type="entry name" value="Peroxidase, domain 2"/>
    <property type="match status" value="1"/>
</dbReference>
<evidence type="ECO:0000256" key="13">
    <source>
        <dbReference type="PIRSR" id="PIRSR600823-2"/>
    </source>
</evidence>
<dbReference type="Proteomes" id="UP000015105">
    <property type="component" value="Chromosome 6D"/>
</dbReference>
<comment type="similarity">
    <text evidence="2">Belongs to the peroxidase family. Ascorbate peroxidase subfamily.</text>
</comment>
<dbReference type="SUPFAM" id="SSF48113">
    <property type="entry name" value="Heme-dependent peroxidases"/>
    <property type="match status" value="1"/>
</dbReference>
<keyword evidence="8" id="KW-0560">Oxidoreductase</keyword>
<dbReference type="GO" id="GO:0140825">
    <property type="term" value="F:lactoperoxidase activity"/>
    <property type="evidence" value="ECO:0007669"/>
    <property type="project" value="UniProtKB-EC"/>
</dbReference>
<feature type="binding site" evidence="14">
    <location>
        <position position="113"/>
    </location>
    <ligand>
        <name>Ca(2+)</name>
        <dbReference type="ChEBI" id="CHEBI:29108"/>
        <label>2</label>
    </ligand>
</feature>
<dbReference type="PANTHER" id="PTHR31388:SF45">
    <property type="entry name" value="PEROXIDASE"/>
    <property type="match status" value="1"/>
</dbReference>
<accession>A0A453MWF9</accession>
<keyword evidence="16" id="KW-1133">Transmembrane helix</keyword>
<reference evidence="19" key="1">
    <citation type="journal article" date="2014" name="Science">
        <title>Ancient hybridizations among the ancestral genomes of bread wheat.</title>
        <authorList>
            <consortium name="International Wheat Genome Sequencing Consortium,"/>
            <person name="Marcussen T."/>
            <person name="Sandve S.R."/>
            <person name="Heier L."/>
            <person name="Spannagl M."/>
            <person name="Pfeifer M."/>
            <person name="Jakobsen K.S."/>
            <person name="Wulff B.B."/>
            <person name="Steuernagel B."/>
            <person name="Mayer K.F."/>
            <person name="Olsen O.A."/>
        </authorList>
    </citation>
    <scope>NUCLEOTIDE SEQUENCE [LARGE SCALE GENOMIC DNA]</scope>
    <source>
        <strain evidence="19">cv. AL8/78</strain>
    </source>
</reference>
<dbReference type="Gramene" id="AET6Gv20120200.2">
    <property type="protein sequence ID" value="AET6Gv20120200.2"/>
    <property type="gene ID" value="AET6Gv20120200"/>
</dbReference>
<feature type="transmembrane region" description="Helical" evidence="16">
    <location>
        <begin position="21"/>
        <end position="48"/>
    </location>
</feature>
<dbReference type="PRINTS" id="PR00461">
    <property type="entry name" value="PLPEROXIDASE"/>
</dbReference>
<proteinExistence type="inferred from homology"/>
<dbReference type="InterPro" id="IPR010255">
    <property type="entry name" value="Haem_peroxidase_sf"/>
</dbReference>
<keyword evidence="5" id="KW-0349">Heme</keyword>
<evidence type="ECO:0000256" key="11">
    <source>
        <dbReference type="ARBA" id="ARBA00023180"/>
    </source>
</evidence>
<evidence type="ECO:0000256" key="5">
    <source>
        <dbReference type="ARBA" id="ARBA00022617"/>
    </source>
</evidence>
<protein>
    <recommendedName>
        <fullName evidence="3">peroxidase</fullName>
        <ecNumber evidence="3">1.11.1.7</ecNumber>
    </recommendedName>
</protein>
<evidence type="ECO:0000256" key="7">
    <source>
        <dbReference type="ARBA" id="ARBA00022837"/>
    </source>
</evidence>
<dbReference type="PRINTS" id="PR00458">
    <property type="entry name" value="PEROXIDASE"/>
</dbReference>
<evidence type="ECO:0000256" key="9">
    <source>
        <dbReference type="ARBA" id="ARBA00023004"/>
    </source>
</evidence>
<evidence type="ECO:0000256" key="4">
    <source>
        <dbReference type="ARBA" id="ARBA00022559"/>
    </source>
</evidence>
<name>A0A453MWF9_AEGTS</name>
<evidence type="ECO:0000256" key="12">
    <source>
        <dbReference type="ARBA" id="ARBA00023324"/>
    </source>
</evidence>
<evidence type="ECO:0000256" key="16">
    <source>
        <dbReference type="SAM" id="Phobius"/>
    </source>
</evidence>
<evidence type="ECO:0000256" key="2">
    <source>
        <dbReference type="ARBA" id="ARBA00006873"/>
    </source>
</evidence>